<accession>A0A8X6U581</accession>
<name>A0A8X6U581_NEPPI</name>
<sequence>MGRYTGVLSSLQPLHGVMEICRRKRAHSYFFIPLATFAYCHTLQSDKRRDVAAAFGIGISPASLPFYRYIVLVFYSIRPLYFENVPLLWQLYGQNCLCQKWNDYR</sequence>
<proteinExistence type="predicted"/>
<comment type="caution">
    <text evidence="1">The sequence shown here is derived from an EMBL/GenBank/DDBJ whole genome shotgun (WGS) entry which is preliminary data.</text>
</comment>
<evidence type="ECO:0000313" key="2">
    <source>
        <dbReference type="Proteomes" id="UP000887013"/>
    </source>
</evidence>
<evidence type="ECO:0000313" key="1">
    <source>
        <dbReference type="EMBL" id="GFT92678.1"/>
    </source>
</evidence>
<dbReference type="EMBL" id="BMAW01121117">
    <property type="protein sequence ID" value="GFT92678.1"/>
    <property type="molecule type" value="Genomic_DNA"/>
</dbReference>
<organism evidence="1 2">
    <name type="scientific">Nephila pilipes</name>
    <name type="common">Giant wood spider</name>
    <name type="synonym">Nephila maculata</name>
    <dbReference type="NCBI Taxonomy" id="299642"/>
    <lineage>
        <taxon>Eukaryota</taxon>
        <taxon>Metazoa</taxon>
        <taxon>Ecdysozoa</taxon>
        <taxon>Arthropoda</taxon>
        <taxon>Chelicerata</taxon>
        <taxon>Arachnida</taxon>
        <taxon>Araneae</taxon>
        <taxon>Araneomorphae</taxon>
        <taxon>Entelegynae</taxon>
        <taxon>Araneoidea</taxon>
        <taxon>Nephilidae</taxon>
        <taxon>Nephila</taxon>
    </lineage>
</organism>
<keyword evidence="2" id="KW-1185">Reference proteome</keyword>
<protein>
    <submittedName>
        <fullName evidence="1">Uncharacterized protein</fullName>
    </submittedName>
</protein>
<dbReference type="Proteomes" id="UP000887013">
    <property type="component" value="Unassembled WGS sequence"/>
</dbReference>
<gene>
    <name evidence="1" type="ORF">NPIL_136581</name>
</gene>
<dbReference type="AlphaFoldDB" id="A0A8X6U581"/>
<reference evidence="1" key="1">
    <citation type="submission" date="2020-08" db="EMBL/GenBank/DDBJ databases">
        <title>Multicomponent nature underlies the extraordinary mechanical properties of spider dragline silk.</title>
        <authorList>
            <person name="Kono N."/>
            <person name="Nakamura H."/>
            <person name="Mori M."/>
            <person name="Yoshida Y."/>
            <person name="Ohtoshi R."/>
            <person name="Malay A.D."/>
            <person name="Moran D.A.P."/>
            <person name="Tomita M."/>
            <person name="Numata K."/>
            <person name="Arakawa K."/>
        </authorList>
    </citation>
    <scope>NUCLEOTIDE SEQUENCE</scope>
</reference>